<keyword evidence="2" id="KW-1185">Reference proteome</keyword>
<evidence type="ECO:0000313" key="2">
    <source>
        <dbReference type="Proteomes" id="UP000594638"/>
    </source>
</evidence>
<protein>
    <submittedName>
        <fullName evidence="1">S-acyltransferase 24-like</fullName>
    </submittedName>
</protein>
<name>A0A8S0QDE9_OLEEU</name>
<reference evidence="1 2" key="1">
    <citation type="submission" date="2019-12" db="EMBL/GenBank/DDBJ databases">
        <authorList>
            <person name="Alioto T."/>
            <person name="Alioto T."/>
            <person name="Gomez Garrido J."/>
        </authorList>
    </citation>
    <scope>NUCLEOTIDE SEQUENCE [LARGE SCALE GENOMIC DNA]</scope>
</reference>
<gene>
    <name evidence="1" type="ORF">OLEA9_A109368</name>
</gene>
<dbReference type="Proteomes" id="UP000594638">
    <property type="component" value="Unassembled WGS sequence"/>
</dbReference>
<evidence type="ECO:0000313" key="1">
    <source>
        <dbReference type="EMBL" id="CAA2963778.1"/>
    </source>
</evidence>
<comment type="caution">
    <text evidence="1">The sequence shown here is derived from an EMBL/GenBank/DDBJ whole genome shotgun (WGS) entry which is preliminary data.</text>
</comment>
<dbReference type="EMBL" id="CACTIH010001813">
    <property type="protein sequence ID" value="CAA2963778.1"/>
    <property type="molecule type" value="Genomic_DNA"/>
</dbReference>
<organism evidence="1 2">
    <name type="scientific">Olea europaea subsp. europaea</name>
    <dbReference type="NCBI Taxonomy" id="158383"/>
    <lineage>
        <taxon>Eukaryota</taxon>
        <taxon>Viridiplantae</taxon>
        <taxon>Streptophyta</taxon>
        <taxon>Embryophyta</taxon>
        <taxon>Tracheophyta</taxon>
        <taxon>Spermatophyta</taxon>
        <taxon>Magnoliopsida</taxon>
        <taxon>eudicotyledons</taxon>
        <taxon>Gunneridae</taxon>
        <taxon>Pentapetalae</taxon>
        <taxon>asterids</taxon>
        <taxon>lamiids</taxon>
        <taxon>Lamiales</taxon>
        <taxon>Oleaceae</taxon>
        <taxon>Oleeae</taxon>
        <taxon>Olea</taxon>
    </lineage>
</organism>
<dbReference type="OrthoDB" id="331948at2759"/>
<accession>A0A8S0QDE9</accession>
<proteinExistence type="predicted"/>
<sequence>MTAVGVFFKIATEIFFTPPVVEVAVQIVEGKFGEERCFGAQNIREEEKQGKIKGSGQAKLNGSLNLDILKMKDSGYIKLSVHDPESMKDDISRNITTNEMTNALRCSYLRSPRVRFRNPYDHGYKNFSDFMINGYNVDMEYTEEYDRSEGIRMMQMVRNHSLPNRVNYTHHIMEMAIMIIEMDTNMSAETQGQHPPLPIGSTTTNCPGRHHRTGLTPQISLPNHDHPQRRGSLVKTLAPPPESQLLSTVRLGTTQSAAAQEERRQKLIVNGEIWRVHG</sequence>
<dbReference type="Gramene" id="OE9A109368T1">
    <property type="protein sequence ID" value="OE9A109368C1"/>
    <property type="gene ID" value="OE9A109368"/>
</dbReference>
<dbReference type="AlphaFoldDB" id="A0A8S0QDE9"/>